<evidence type="ECO:0000313" key="1">
    <source>
        <dbReference type="EMBL" id="GFY42292.1"/>
    </source>
</evidence>
<name>A0A8X6WVQ7_9ARAC</name>
<comment type="caution">
    <text evidence="1">The sequence shown here is derived from an EMBL/GenBank/DDBJ whole genome shotgun (WGS) entry which is preliminary data.</text>
</comment>
<sequence>MPLVGVVDLPCLSKSVFESFFELLGPFHYGYNIPLHTSHTPPIVQDQFPHQCAFVTTEKHTARRALTLEYIYSYHTLFCPRTMKQ</sequence>
<accession>A0A8X6WVQ7</accession>
<dbReference type="Proteomes" id="UP000886998">
    <property type="component" value="Unassembled WGS sequence"/>
</dbReference>
<protein>
    <submittedName>
        <fullName evidence="1">Uncharacterized protein</fullName>
    </submittedName>
</protein>
<gene>
    <name evidence="1" type="ORF">TNIN_214841</name>
</gene>
<organism evidence="1 2">
    <name type="scientific">Trichonephila inaurata madagascariensis</name>
    <dbReference type="NCBI Taxonomy" id="2747483"/>
    <lineage>
        <taxon>Eukaryota</taxon>
        <taxon>Metazoa</taxon>
        <taxon>Ecdysozoa</taxon>
        <taxon>Arthropoda</taxon>
        <taxon>Chelicerata</taxon>
        <taxon>Arachnida</taxon>
        <taxon>Araneae</taxon>
        <taxon>Araneomorphae</taxon>
        <taxon>Entelegynae</taxon>
        <taxon>Araneoidea</taxon>
        <taxon>Nephilidae</taxon>
        <taxon>Trichonephila</taxon>
        <taxon>Trichonephila inaurata</taxon>
    </lineage>
</organism>
<reference evidence="1" key="1">
    <citation type="submission" date="2020-08" db="EMBL/GenBank/DDBJ databases">
        <title>Multicomponent nature underlies the extraordinary mechanical properties of spider dragline silk.</title>
        <authorList>
            <person name="Kono N."/>
            <person name="Nakamura H."/>
            <person name="Mori M."/>
            <person name="Yoshida Y."/>
            <person name="Ohtoshi R."/>
            <person name="Malay A.D."/>
            <person name="Moran D.A.P."/>
            <person name="Tomita M."/>
            <person name="Numata K."/>
            <person name="Arakawa K."/>
        </authorList>
    </citation>
    <scope>NUCLEOTIDE SEQUENCE</scope>
</reference>
<dbReference type="EMBL" id="BMAV01002985">
    <property type="protein sequence ID" value="GFY42292.1"/>
    <property type="molecule type" value="Genomic_DNA"/>
</dbReference>
<evidence type="ECO:0000313" key="2">
    <source>
        <dbReference type="Proteomes" id="UP000886998"/>
    </source>
</evidence>
<dbReference type="AlphaFoldDB" id="A0A8X6WVQ7"/>
<proteinExistence type="predicted"/>
<keyword evidence="2" id="KW-1185">Reference proteome</keyword>